<evidence type="ECO:0000256" key="4">
    <source>
        <dbReference type="SAM" id="Phobius"/>
    </source>
</evidence>
<gene>
    <name evidence="6" type="ORF">IFR04_005202</name>
</gene>
<evidence type="ECO:0000256" key="1">
    <source>
        <dbReference type="ARBA" id="ARBA00022723"/>
    </source>
</evidence>
<keyword evidence="4" id="KW-0812">Transmembrane</keyword>
<dbReference type="PANTHER" id="PTHR43880">
    <property type="entry name" value="ALCOHOL DEHYDROGENASE"/>
    <property type="match status" value="1"/>
</dbReference>
<dbReference type="GO" id="GO:0008270">
    <property type="term" value="F:zinc ion binding"/>
    <property type="evidence" value="ECO:0007669"/>
    <property type="project" value="TreeGrafter"/>
</dbReference>
<keyword evidence="7" id="KW-1185">Reference proteome</keyword>
<keyword evidence="4" id="KW-1133">Transmembrane helix</keyword>
<dbReference type="Pfam" id="PF00107">
    <property type="entry name" value="ADH_zinc_N"/>
    <property type="match status" value="1"/>
</dbReference>
<feature type="transmembrane region" description="Helical" evidence="4">
    <location>
        <begin position="81"/>
        <end position="104"/>
    </location>
</feature>
<feature type="domain" description="Alcohol dehydrogenase-like C-terminal" evidence="5">
    <location>
        <begin position="91"/>
        <end position="224"/>
    </location>
</feature>
<keyword evidence="1" id="KW-0479">Metal-binding</keyword>
<dbReference type="Gene3D" id="3.40.50.720">
    <property type="entry name" value="NAD(P)-binding Rossmann-like Domain"/>
    <property type="match status" value="1"/>
</dbReference>
<dbReference type="EMBL" id="JAFJYH010000061">
    <property type="protein sequence ID" value="KAG4421702.1"/>
    <property type="molecule type" value="Genomic_DNA"/>
</dbReference>
<keyword evidence="3" id="KW-0520">NAD</keyword>
<dbReference type="Gene3D" id="3.90.180.10">
    <property type="entry name" value="Medium-chain alcohol dehydrogenases, catalytic domain"/>
    <property type="match status" value="1"/>
</dbReference>
<proteinExistence type="predicted"/>
<dbReference type="InterPro" id="IPR013149">
    <property type="entry name" value="ADH-like_C"/>
</dbReference>
<organism evidence="6 7">
    <name type="scientific">Cadophora malorum</name>
    <dbReference type="NCBI Taxonomy" id="108018"/>
    <lineage>
        <taxon>Eukaryota</taxon>
        <taxon>Fungi</taxon>
        <taxon>Dikarya</taxon>
        <taxon>Ascomycota</taxon>
        <taxon>Pezizomycotina</taxon>
        <taxon>Leotiomycetes</taxon>
        <taxon>Helotiales</taxon>
        <taxon>Ploettnerulaceae</taxon>
        <taxon>Cadophora</taxon>
    </lineage>
</organism>
<dbReference type="GO" id="GO:0005829">
    <property type="term" value="C:cytosol"/>
    <property type="evidence" value="ECO:0007669"/>
    <property type="project" value="TreeGrafter"/>
</dbReference>
<sequence length="270" mass="28617">MKRNFGTRRSDQTQAIKWKGNPISSSFFGQSSFCNPAVVQAGSCVKVNNSLDLSVVCSLGCGIQTGAGAIFNVVKPAENKVYSLAIFGLGAVGIAALMAAKIIAEDNPGVLTTIIVVDMNESRLKLAKELGATHVIDPSTTEVKKEMLKITNQAGVDAGVDCTGVLPVINEMIELIGHGGRAVTVGNPPAGAKASVEIFPFILGSKAYSASHQGNAYSKSFIPFLARLFEEGRFPVDRLQKKYSIEDVNQAISDMSAGSVIKPVLVWKQN</sequence>
<dbReference type="SUPFAM" id="SSF51735">
    <property type="entry name" value="NAD(P)-binding Rossmann-fold domains"/>
    <property type="match status" value="1"/>
</dbReference>
<evidence type="ECO:0000256" key="2">
    <source>
        <dbReference type="ARBA" id="ARBA00022833"/>
    </source>
</evidence>
<dbReference type="OrthoDB" id="1560166at2759"/>
<dbReference type="AlphaFoldDB" id="A0A8H7TLF0"/>
<dbReference type="GO" id="GO:0051903">
    <property type="term" value="F:S-(hydroxymethyl)glutathione dehydrogenase [NAD(P)+] activity"/>
    <property type="evidence" value="ECO:0007669"/>
    <property type="project" value="TreeGrafter"/>
</dbReference>
<protein>
    <recommendedName>
        <fullName evidence="5">Alcohol dehydrogenase-like C-terminal domain-containing protein</fullName>
    </recommendedName>
</protein>
<dbReference type="InterPro" id="IPR011032">
    <property type="entry name" value="GroES-like_sf"/>
</dbReference>
<accession>A0A8H7TLF0</accession>
<evidence type="ECO:0000256" key="3">
    <source>
        <dbReference type="ARBA" id="ARBA00023027"/>
    </source>
</evidence>
<comment type="caution">
    <text evidence="6">The sequence shown here is derived from an EMBL/GenBank/DDBJ whole genome shotgun (WGS) entry which is preliminary data.</text>
</comment>
<evidence type="ECO:0000259" key="5">
    <source>
        <dbReference type="Pfam" id="PF00107"/>
    </source>
</evidence>
<keyword evidence="2" id="KW-0862">Zinc</keyword>
<dbReference type="SUPFAM" id="SSF50129">
    <property type="entry name" value="GroES-like"/>
    <property type="match status" value="1"/>
</dbReference>
<evidence type="ECO:0000313" key="7">
    <source>
        <dbReference type="Proteomes" id="UP000664132"/>
    </source>
</evidence>
<reference evidence="6" key="1">
    <citation type="submission" date="2021-02" db="EMBL/GenBank/DDBJ databases">
        <title>Genome sequence Cadophora malorum strain M34.</title>
        <authorList>
            <person name="Stefanovic E."/>
            <person name="Vu D."/>
            <person name="Scully C."/>
            <person name="Dijksterhuis J."/>
            <person name="Roader J."/>
            <person name="Houbraken J."/>
        </authorList>
    </citation>
    <scope>NUCLEOTIDE SEQUENCE</scope>
    <source>
        <strain evidence="6">M34</strain>
    </source>
</reference>
<name>A0A8H7TLF0_9HELO</name>
<dbReference type="Proteomes" id="UP000664132">
    <property type="component" value="Unassembled WGS sequence"/>
</dbReference>
<keyword evidence="4" id="KW-0472">Membrane</keyword>
<evidence type="ECO:0000313" key="6">
    <source>
        <dbReference type="EMBL" id="KAG4421702.1"/>
    </source>
</evidence>
<dbReference type="PANTHER" id="PTHR43880:SF12">
    <property type="entry name" value="ALCOHOL DEHYDROGENASE CLASS-3"/>
    <property type="match status" value="1"/>
</dbReference>
<dbReference type="InterPro" id="IPR036291">
    <property type="entry name" value="NAD(P)-bd_dom_sf"/>
</dbReference>
<dbReference type="GO" id="GO:0046294">
    <property type="term" value="P:formaldehyde catabolic process"/>
    <property type="evidence" value="ECO:0007669"/>
    <property type="project" value="TreeGrafter"/>
</dbReference>